<feature type="region of interest" description="Disordered" evidence="1">
    <location>
        <begin position="39"/>
        <end position="66"/>
    </location>
</feature>
<evidence type="ECO:0000313" key="3">
    <source>
        <dbReference type="EMBL" id="KAJ8319884.1"/>
    </source>
</evidence>
<name>A0ABQ9FRH6_TEGGR</name>
<protein>
    <recommendedName>
        <fullName evidence="2">Fibronectin type-III domain-containing protein</fullName>
    </recommendedName>
</protein>
<evidence type="ECO:0000259" key="2">
    <source>
        <dbReference type="PROSITE" id="PS50853"/>
    </source>
</evidence>
<gene>
    <name evidence="3" type="ORF">KUTeg_001471</name>
</gene>
<dbReference type="Proteomes" id="UP001217089">
    <property type="component" value="Unassembled WGS sequence"/>
</dbReference>
<comment type="caution">
    <text evidence="3">The sequence shown here is derived from an EMBL/GenBank/DDBJ whole genome shotgun (WGS) entry which is preliminary data.</text>
</comment>
<feature type="domain" description="Fibronectin type-III" evidence="2">
    <location>
        <begin position="1"/>
        <end position="56"/>
    </location>
</feature>
<dbReference type="CDD" id="cd00063">
    <property type="entry name" value="FN3"/>
    <property type="match status" value="1"/>
</dbReference>
<proteinExistence type="predicted"/>
<keyword evidence="4" id="KW-1185">Reference proteome</keyword>
<sequence>MKRAAWTQVGTTRPNDCSLTVDRLMEGNDYMFRVFAENEEGKSPALETSDVVTPRRAPDLNSDIEL</sequence>
<dbReference type="EMBL" id="JARBDR010000141">
    <property type="protein sequence ID" value="KAJ8319884.1"/>
    <property type="molecule type" value="Genomic_DNA"/>
</dbReference>
<reference evidence="3 4" key="1">
    <citation type="submission" date="2022-12" db="EMBL/GenBank/DDBJ databases">
        <title>Chromosome-level genome of Tegillarca granosa.</title>
        <authorList>
            <person name="Kim J."/>
        </authorList>
    </citation>
    <scope>NUCLEOTIDE SEQUENCE [LARGE SCALE GENOMIC DNA]</scope>
    <source>
        <strain evidence="3">Teg-2019</strain>
        <tissue evidence="3">Adductor muscle</tissue>
    </source>
</reference>
<dbReference type="InterPro" id="IPR003961">
    <property type="entry name" value="FN3_dom"/>
</dbReference>
<accession>A0ABQ9FRH6</accession>
<evidence type="ECO:0000256" key="1">
    <source>
        <dbReference type="SAM" id="MobiDB-lite"/>
    </source>
</evidence>
<dbReference type="SUPFAM" id="SSF49265">
    <property type="entry name" value="Fibronectin type III"/>
    <property type="match status" value="1"/>
</dbReference>
<evidence type="ECO:0000313" key="4">
    <source>
        <dbReference type="Proteomes" id="UP001217089"/>
    </source>
</evidence>
<organism evidence="3 4">
    <name type="scientific">Tegillarca granosa</name>
    <name type="common">Malaysian cockle</name>
    <name type="synonym">Anadara granosa</name>
    <dbReference type="NCBI Taxonomy" id="220873"/>
    <lineage>
        <taxon>Eukaryota</taxon>
        <taxon>Metazoa</taxon>
        <taxon>Spiralia</taxon>
        <taxon>Lophotrochozoa</taxon>
        <taxon>Mollusca</taxon>
        <taxon>Bivalvia</taxon>
        <taxon>Autobranchia</taxon>
        <taxon>Pteriomorphia</taxon>
        <taxon>Arcoida</taxon>
        <taxon>Arcoidea</taxon>
        <taxon>Arcidae</taxon>
        <taxon>Tegillarca</taxon>
    </lineage>
</organism>
<dbReference type="PROSITE" id="PS50853">
    <property type="entry name" value="FN3"/>
    <property type="match status" value="1"/>
</dbReference>
<dbReference type="InterPro" id="IPR036116">
    <property type="entry name" value="FN3_sf"/>
</dbReference>
<dbReference type="Gene3D" id="2.60.40.10">
    <property type="entry name" value="Immunoglobulins"/>
    <property type="match status" value="1"/>
</dbReference>
<dbReference type="InterPro" id="IPR013783">
    <property type="entry name" value="Ig-like_fold"/>
</dbReference>